<dbReference type="Proteomes" id="UP000320672">
    <property type="component" value="Chromosome"/>
</dbReference>
<dbReference type="KEGG" id="rml:FF011L_30850"/>
<reference evidence="2 3" key="1">
    <citation type="submission" date="2019-02" db="EMBL/GenBank/DDBJ databases">
        <title>Deep-cultivation of Planctomycetes and their phenomic and genomic characterization uncovers novel biology.</title>
        <authorList>
            <person name="Wiegand S."/>
            <person name="Jogler M."/>
            <person name="Boedeker C."/>
            <person name="Pinto D."/>
            <person name="Vollmers J."/>
            <person name="Rivas-Marin E."/>
            <person name="Kohn T."/>
            <person name="Peeters S.H."/>
            <person name="Heuer A."/>
            <person name="Rast P."/>
            <person name="Oberbeckmann S."/>
            <person name="Bunk B."/>
            <person name="Jeske O."/>
            <person name="Meyerdierks A."/>
            <person name="Storesund J.E."/>
            <person name="Kallscheuer N."/>
            <person name="Luecker S."/>
            <person name="Lage O.M."/>
            <person name="Pohl T."/>
            <person name="Merkel B.J."/>
            <person name="Hornburger P."/>
            <person name="Mueller R.-W."/>
            <person name="Bruemmer F."/>
            <person name="Labrenz M."/>
            <person name="Spormann A.M."/>
            <person name="Op den Camp H."/>
            <person name="Overmann J."/>
            <person name="Amann R."/>
            <person name="Jetten M.S.M."/>
            <person name="Mascher T."/>
            <person name="Medema M.H."/>
            <person name="Devos D.P."/>
            <person name="Kaster A.-K."/>
            <person name="Ovreas L."/>
            <person name="Rohde M."/>
            <person name="Galperin M.Y."/>
            <person name="Jogler C."/>
        </authorList>
    </citation>
    <scope>NUCLEOTIDE SEQUENCE [LARGE SCALE GENOMIC DNA]</scope>
    <source>
        <strain evidence="2 3">FF011L</strain>
    </source>
</reference>
<feature type="transmembrane region" description="Helical" evidence="1">
    <location>
        <begin position="135"/>
        <end position="156"/>
    </location>
</feature>
<evidence type="ECO:0000313" key="3">
    <source>
        <dbReference type="Proteomes" id="UP000320672"/>
    </source>
</evidence>
<dbReference type="PANTHER" id="PTHR43535">
    <property type="entry name" value="PHOSPHATIDATE CYTIDYLYLTRANSFERASE"/>
    <property type="match status" value="1"/>
</dbReference>
<keyword evidence="3" id="KW-1185">Reference proteome</keyword>
<feature type="transmembrane region" description="Helical" evidence="1">
    <location>
        <begin position="100"/>
        <end position="123"/>
    </location>
</feature>
<dbReference type="Pfam" id="PF01148">
    <property type="entry name" value="CTP_transf_1"/>
    <property type="match status" value="1"/>
</dbReference>
<feature type="transmembrane region" description="Helical" evidence="1">
    <location>
        <begin position="51"/>
        <end position="67"/>
    </location>
</feature>
<evidence type="ECO:0000256" key="1">
    <source>
        <dbReference type="SAM" id="Phobius"/>
    </source>
</evidence>
<dbReference type="GO" id="GO:0009273">
    <property type="term" value="P:peptidoglycan-based cell wall biogenesis"/>
    <property type="evidence" value="ECO:0007669"/>
    <property type="project" value="TreeGrafter"/>
</dbReference>
<keyword evidence="1" id="KW-0472">Membrane</keyword>
<keyword evidence="2" id="KW-0808">Transferase</keyword>
<organism evidence="2 3">
    <name type="scientific">Roseimaritima multifibrata</name>
    <dbReference type="NCBI Taxonomy" id="1930274"/>
    <lineage>
        <taxon>Bacteria</taxon>
        <taxon>Pseudomonadati</taxon>
        <taxon>Planctomycetota</taxon>
        <taxon>Planctomycetia</taxon>
        <taxon>Pirellulales</taxon>
        <taxon>Pirellulaceae</taxon>
        <taxon>Roseimaritima</taxon>
    </lineage>
</organism>
<accession>A0A517MHE4</accession>
<dbReference type="EMBL" id="CP036262">
    <property type="protein sequence ID" value="QDS94306.1"/>
    <property type="molecule type" value="Genomic_DNA"/>
</dbReference>
<sequence>MTTEWVTSKTFILLAVVVVALGIATLVGFLLTRRENVAIESAVVRRFTQRLRIWWMMCAILVCGFLLHRVGTIILFGLVSFWALREFITMTPTRRGDHRALFWVFFIFTPLQYLLIILSNMPASWITAGREINFYGLYSIMIPVYASLFIPARIAFGGDYKRFLERSAKIQSGLLICVYSLSYAPALLDLSLQHADGQAWSGSNVTLLFFFLLIAQLSGVLQRVWSVLIGSHPIARDINAGRTWEGLVGSVVTTGLLGAALFWATPFAPWEAGVMSMVVACMAFAGTMTMSAIKRDRGLNDTGTLVEGHAGLLDQIDDVCFAAPVFYHLTRFFYSG</sequence>
<dbReference type="GO" id="GO:0004605">
    <property type="term" value="F:phosphatidate cytidylyltransferase activity"/>
    <property type="evidence" value="ECO:0007669"/>
    <property type="project" value="UniProtKB-EC"/>
</dbReference>
<dbReference type="EC" id="2.7.7.41" evidence="2"/>
<gene>
    <name evidence="2" type="primary">cdsA_1</name>
    <name evidence="2" type="ORF">FF011L_30850</name>
</gene>
<feature type="transmembrane region" description="Helical" evidence="1">
    <location>
        <begin position="246"/>
        <end position="266"/>
    </location>
</feature>
<dbReference type="GO" id="GO:0005886">
    <property type="term" value="C:plasma membrane"/>
    <property type="evidence" value="ECO:0007669"/>
    <property type="project" value="TreeGrafter"/>
</dbReference>
<proteinExistence type="predicted"/>
<dbReference type="RefSeq" id="WP_145352336.1">
    <property type="nucleotide sequence ID" value="NZ_CP036262.1"/>
</dbReference>
<feature type="transmembrane region" description="Helical" evidence="1">
    <location>
        <begin position="12"/>
        <end position="31"/>
    </location>
</feature>
<feature type="transmembrane region" description="Helical" evidence="1">
    <location>
        <begin position="206"/>
        <end position="225"/>
    </location>
</feature>
<dbReference type="OrthoDB" id="9799199at2"/>
<keyword evidence="2" id="KW-0548">Nucleotidyltransferase</keyword>
<keyword evidence="1" id="KW-1133">Transmembrane helix</keyword>
<feature type="transmembrane region" description="Helical" evidence="1">
    <location>
        <begin position="272"/>
        <end position="293"/>
    </location>
</feature>
<protein>
    <submittedName>
        <fullName evidence="2">Phosphatidate cytidylyltransferase</fullName>
        <ecNumber evidence="2">2.7.7.41</ecNumber>
    </submittedName>
</protein>
<evidence type="ECO:0000313" key="2">
    <source>
        <dbReference type="EMBL" id="QDS94306.1"/>
    </source>
</evidence>
<name>A0A517MHE4_9BACT</name>
<dbReference type="AlphaFoldDB" id="A0A517MHE4"/>
<dbReference type="PANTHER" id="PTHR43535:SF1">
    <property type="entry name" value="PHOSPHATIDATE CYTIDYLYLTRANSFERASE"/>
    <property type="match status" value="1"/>
</dbReference>
<keyword evidence="1" id="KW-0812">Transmembrane</keyword>